<dbReference type="InterPro" id="IPR044862">
    <property type="entry name" value="Pro_4_hyd_alph_FE2OG_OXY"/>
</dbReference>
<dbReference type="InterPro" id="IPR005123">
    <property type="entry name" value="Oxoglu/Fe-dep_dioxygenase_dom"/>
</dbReference>
<comment type="caution">
    <text evidence="9">The sequence shown here is derived from an EMBL/GenBank/DDBJ whole genome shotgun (WGS) entry which is preliminary data.</text>
</comment>
<dbReference type="Pfam" id="PF13640">
    <property type="entry name" value="2OG-FeII_Oxy_3"/>
    <property type="match status" value="1"/>
</dbReference>
<gene>
    <name evidence="9" type="ORF">AB1Y20_001324</name>
</gene>
<keyword evidence="6" id="KW-0408">Iron</keyword>
<evidence type="ECO:0000256" key="3">
    <source>
        <dbReference type="ARBA" id="ARBA00022896"/>
    </source>
</evidence>
<dbReference type="GO" id="GO:0031418">
    <property type="term" value="F:L-ascorbic acid binding"/>
    <property type="evidence" value="ECO:0007669"/>
    <property type="project" value="UniProtKB-KW"/>
</dbReference>
<accession>A0AB34K998</accession>
<dbReference type="PROSITE" id="PS51471">
    <property type="entry name" value="FE2OG_OXY"/>
    <property type="match status" value="1"/>
</dbReference>
<organism evidence="9 10">
    <name type="scientific">Prymnesium parvum</name>
    <name type="common">Toxic golden alga</name>
    <dbReference type="NCBI Taxonomy" id="97485"/>
    <lineage>
        <taxon>Eukaryota</taxon>
        <taxon>Haptista</taxon>
        <taxon>Haptophyta</taxon>
        <taxon>Prymnesiophyceae</taxon>
        <taxon>Prymnesiales</taxon>
        <taxon>Prymnesiaceae</taxon>
        <taxon>Prymnesium</taxon>
    </lineage>
</organism>
<dbReference type="Gene3D" id="2.30.30.40">
    <property type="entry name" value="SH3 Domains"/>
    <property type="match status" value="1"/>
</dbReference>
<feature type="compositionally biased region" description="Basic and acidic residues" evidence="7">
    <location>
        <begin position="63"/>
        <end position="91"/>
    </location>
</feature>
<evidence type="ECO:0000313" key="10">
    <source>
        <dbReference type="Proteomes" id="UP001515480"/>
    </source>
</evidence>
<dbReference type="SUPFAM" id="SSF51197">
    <property type="entry name" value="Clavaminate synthase-like"/>
    <property type="match status" value="1"/>
</dbReference>
<feature type="domain" description="Fe2OG dioxygenase" evidence="8">
    <location>
        <begin position="510"/>
        <end position="619"/>
    </location>
</feature>
<dbReference type="PANTHER" id="PTHR12907:SF26">
    <property type="entry name" value="HIF PROLYL HYDROXYLASE, ISOFORM C"/>
    <property type="match status" value="1"/>
</dbReference>
<reference evidence="9 10" key="1">
    <citation type="journal article" date="2024" name="Science">
        <title>Giant polyketide synthase enzymes in the biosynthesis of giant marine polyether toxins.</title>
        <authorList>
            <person name="Fallon T.R."/>
            <person name="Shende V.V."/>
            <person name="Wierzbicki I.H."/>
            <person name="Pendleton A.L."/>
            <person name="Watervoot N.F."/>
            <person name="Auber R.P."/>
            <person name="Gonzalez D.J."/>
            <person name="Wisecaver J.H."/>
            <person name="Moore B.S."/>
        </authorList>
    </citation>
    <scope>NUCLEOTIDE SEQUENCE [LARGE SCALE GENOMIC DNA]</scope>
    <source>
        <strain evidence="9 10">12B1</strain>
    </source>
</reference>
<keyword evidence="3" id="KW-0847">Vitamin C</keyword>
<sequence length="623" mass="69163">MQRNAQPSLLEAGADVDDLARLASSSMSELRERLKALGFSKLGHRIKIESELIALSRMKARDDSHHDGIGARRDRSPVTDRRQPGSRRESDDQPVLSTAQFRVVSAFVNVRMRQSTAYEVIAQYDEGQSFEVERREGNWVQPCAVFGGGARGWVMVDGAELGLGRLLRQTSKSDDSLGEAHASEVIRSAPRRPSALQQRLPLLLRAVPVSSEGPLPRGTLGPVKRFVVLRPMTLIYASPSRMSAVTAVCIQDDLVWSCEPQGEAGAVHGWQRLADPDGWVPDHCPAGFQQLEPQPHVHTGRPDREMASLDLWGQVRVAVLQTFGAQGRMTLAQKFRAWEEEALKVERGAAMQPDAWKQTVEQRQLAQSSPFAQGLLSVCHRDVVLAAQDKAIRSALSPSLCAMIRAPDEVGLTRGNVAELQTNHLLIIDNALPHNVVEGCRLEAESLDAKGYLRPPAMHRALGDRRDRLVGIEEKSELLVPGGHLVRLIQYLKSLAAELIDGGYNEALTVPPSIMLACYDGQGAFYKPHMDSMDDDPRLVTAIFYLVDDKWDGRLEADGGNLIWWTVTEDDLESAHSEREKHQLEPKAGRLVVFNSRTVMHEVMPTHRKRFAVTLWFFRGATP</sequence>
<feature type="region of interest" description="Disordered" evidence="7">
    <location>
        <begin position="63"/>
        <end position="94"/>
    </location>
</feature>
<proteinExistence type="predicted"/>
<evidence type="ECO:0000256" key="5">
    <source>
        <dbReference type="ARBA" id="ARBA00023002"/>
    </source>
</evidence>
<dbReference type="GO" id="GO:0031543">
    <property type="term" value="F:peptidyl-proline dioxygenase activity"/>
    <property type="evidence" value="ECO:0007669"/>
    <property type="project" value="TreeGrafter"/>
</dbReference>
<evidence type="ECO:0000256" key="6">
    <source>
        <dbReference type="ARBA" id="ARBA00023004"/>
    </source>
</evidence>
<dbReference type="Gene3D" id="2.60.120.620">
    <property type="entry name" value="q2cbj1_9rhob like domain"/>
    <property type="match status" value="1"/>
</dbReference>
<dbReference type="GO" id="GO:0008198">
    <property type="term" value="F:ferrous iron binding"/>
    <property type="evidence" value="ECO:0007669"/>
    <property type="project" value="TreeGrafter"/>
</dbReference>
<evidence type="ECO:0000259" key="8">
    <source>
        <dbReference type="PROSITE" id="PS51471"/>
    </source>
</evidence>
<keyword evidence="10" id="KW-1185">Reference proteome</keyword>
<comment type="cofactor">
    <cofactor evidence="1">
        <name>L-ascorbate</name>
        <dbReference type="ChEBI" id="CHEBI:38290"/>
    </cofactor>
</comment>
<keyword evidence="5" id="KW-0560">Oxidoreductase</keyword>
<evidence type="ECO:0000256" key="7">
    <source>
        <dbReference type="SAM" id="MobiDB-lite"/>
    </source>
</evidence>
<name>A0AB34K998_PRYPA</name>
<dbReference type="SMART" id="SM00702">
    <property type="entry name" value="P4Hc"/>
    <property type="match status" value="1"/>
</dbReference>
<evidence type="ECO:0000256" key="4">
    <source>
        <dbReference type="ARBA" id="ARBA00022964"/>
    </source>
</evidence>
<dbReference type="Proteomes" id="UP001515480">
    <property type="component" value="Unassembled WGS sequence"/>
</dbReference>
<evidence type="ECO:0000313" key="9">
    <source>
        <dbReference type="EMBL" id="KAL1530419.1"/>
    </source>
</evidence>
<dbReference type="GO" id="GO:0071456">
    <property type="term" value="P:cellular response to hypoxia"/>
    <property type="evidence" value="ECO:0007669"/>
    <property type="project" value="TreeGrafter"/>
</dbReference>
<evidence type="ECO:0000256" key="2">
    <source>
        <dbReference type="ARBA" id="ARBA00022723"/>
    </source>
</evidence>
<dbReference type="InterPro" id="IPR006620">
    <property type="entry name" value="Pro_4_hyd_alph"/>
</dbReference>
<dbReference type="EMBL" id="JBGBPQ010000001">
    <property type="protein sequence ID" value="KAL1530419.1"/>
    <property type="molecule type" value="Genomic_DNA"/>
</dbReference>
<protein>
    <recommendedName>
        <fullName evidence="8">Fe2OG dioxygenase domain-containing protein</fullName>
    </recommendedName>
</protein>
<dbReference type="AlphaFoldDB" id="A0AB34K998"/>
<dbReference type="InterPro" id="IPR051559">
    <property type="entry name" value="HIF_prolyl_hydroxylases"/>
</dbReference>
<evidence type="ECO:0000256" key="1">
    <source>
        <dbReference type="ARBA" id="ARBA00001961"/>
    </source>
</evidence>
<keyword evidence="2" id="KW-0479">Metal-binding</keyword>
<dbReference type="PANTHER" id="PTHR12907">
    <property type="entry name" value="EGL NINE HOMOLOG-RELATED"/>
    <property type="match status" value="1"/>
</dbReference>
<keyword evidence="4" id="KW-0223">Dioxygenase</keyword>